<feature type="domain" description="HTH araC/xylS-type" evidence="3">
    <location>
        <begin position="233"/>
        <end position="331"/>
    </location>
</feature>
<keyword evidence="1" id="KW-0805">Transcription regulation</keyword>
<organism evidence="4 5">
    <name type="scientific">Ancylobacter novellus</name>
    <name type="common">Thiobacillus novellus</name>
    <dbReference type="NCBI Taxonomy" id="921"/>
    <lineage>
        <taxon>Bacteria</taxon>
        <taxon>Pseudomonadati</taxon>
        <taxon>Pseudomonadota</taxon>
        <taxon>Alphaproteobacteria</taxon>
        <taxon>Hyphomicrobiales</taxon>
        <taxon>Xanthobacteraceae</taxon>
        <taxon>Ancylobacter</taxon>
    </lineage>
</organism>
<keyword evidence="2" id="KW-0804">Transcription</keyword>
<dbReference type="Pfam" id="PF01965">
    <property type="entry name" value="DJ-1_PfpI"/>
    <property type="match status" value="1"/>
</dbReference>
<evidence type="ECO:0000256" key="2">
    <source>
        <dbReference type="ARBA" id="ARBA00023163"/>
    </source>
</evidence>
<dbReference type="SMART" id="SM00342">
    <property type="entry name" value="HTH_ARAC"/>
    <property type="match status" value="1"/>
</dbReference>
<dbReference type="PANTHER" id="PTHR43130:SF3">
    <property type="entry name" value="HTH-TYPE TRANSCRIPTIONAL REGULATOR RV1931C"/>
    <property type="match status" value="1"/>
</dbReference>
<dbReference type="GO" id="GO:0043565">
    <property type="term" value="F:sequence-specific DNA binding"/>
    <property type="evidence" value="ECO:0007669"/>
    <property type="project" value="InterPro"/>
</dbReference>
<evidence type="ECO:0000313" key="5">
    <source>
        <dbReference type="Proteomes" id="UP000248887"/>
    </source>
</evidence>
<name>A0A2W5R3L1_ANCNO</name>
<proteinExistence type="predicted"/>
<dbReference type="InterPro" id="IPR009057">
    <property type="entry name" value="Homeodomain-like_sf"/>
</dbReference>
<dbReference type="GO" id="GO:0003700">
    <property type="term" value="F:DNA-binding transcription factor activity"/>
    <property type="evidence" value="ECO:0007669"/>
    <property type="project" value="InterPro"/>
</dbReference>
<evidence type="ECO:0000313" key="4">
    <source>
        <dbReference type="EMBL" id="PZQ83299.1"/>
    </source>
</evidence>
<comment type="caution">
    <text evidence="4">The sequence shown here is derived from an EMBL/GenBank/DDBJ whole genome shotgun (WGS) entry which is preliminary data.</text>
</comment>
<accession>A0A2W5R3L1</accession>
<dbReference type="Pfam" id="PF12833">
    <property type="entry name" value="HTH_18"/>
    <property type="match status" value="1"/>
</dbReference>
<dbReference type="PANTHER" id="PTHR43130">
    <property type="entry name" value="ARAC-FAMILY TRANSCRIPTIONAL REGULATOR"/>
    <property type="match status" value="1"/>
</dbReference>
<dbReference type="EMBL" id="QFQD01000021">
    <property type="protein sequence ID" value="PZQ83299.1"/>
    <property type="molecule type" value="Genomic_DNA"/>
</dbReference>
<evidence type="ECO:0000256" key="1">
    <source>
        <dbReference type="ARBA" id="ARBA00023015"/>
    </source>
</evidence>
<dbReference type="Proteomes" id="UP000248887">
    <property type="component" value="Unassembled WGS sequence"/>
</dbReference>
<gene>
    <name evidence="4" type="ORF">DI549_08740</name>
</gene>
<dbReference type="Gene3D" id="1.10.10.60">
    <property type="entry name" value="Homeodomain-like"/>
    <property type="match status" value="1"/>
</dbReference>
<protein>
    <submittedName>
        <fullName evidence="4">AraC family transcriptional regulator</fullName>
    </submittedName>
</protein>
<dbReference type="SUPFAM" id="SSF52317">
    <property type="entry name" value="Class I glutamine amidotransferase-like"/>
    <property type="match status" value="1"/>
</dbReference>
<dbReference type="AlphaFoldDB" id="A0A2W5R3L1"/>
<dbReference type="InterPro" id="IPR018060">
    <property type="entry name" value="HTH_AraC"/>
</dbReference>
<sequence>MSAGAPQRTIRVFVVVPPRALLLDIAGPIEVLRKANLVQDAVRFEVSYVGPSPEVRSSVGLGLSGIEPLPSAVPDKAMVIVSGAADEPLGTPAKSRAQDAPDEALIVAWLARAVRPGIRLVTICSGALLAARAGLLDGHECTTHHGTIDELVALAPRARVRENRLYVEDGERLTSAGITAGIDLMLALVAREAGAPATVEVARYLLVYLRRAGADPQLSPWLEGRNHIHPAIHRAQDAVAGDPARDWSVESLARVAATSPRHLSRLFNEHAGMSVTDFVNRMRVALAHELVVGSKLDMEQVAERAGFSSARQLRRAWSRLHAHAPSHARDAAAP</sequence>
<dbReference type="InterPro" id="IPR052158">
    <property type="entry name" value="INH-QAR"/>
</dbReference>
<evidence type="ECO:0000259" key="3">
    <source>
        <dbReference type="PROSITE" id="PS01124"/>
    </source>
</evidence>
<dbReference type="PROSITE" id="PS01124">
    <property type="entry name" value="HTH_ARAC_FAMILY_2"/>
    <property type="match status" value="1"/>
</dbReference>
<dbReference type="SUPFAM" id="SSF46689">
    <property type="entry name" value="Homeodomain-like"/>
    <property type="match status" value="2"/>
</dbReference>
<reference evidence="4 5" key="1">
    <citation type="submission" date="2017-08" db="EMBL/GenBank/DDBJ databases">
        <title>Infants hospitalized years apart are colonized by the same room-sourced microbial strains.</title>
        <authorList>
            <person name="Brooks B."/>
            <person name="Olm M.R."/>
            <person name="Firek B.A."/>
            <person name="Baker R."/>
            <person name="Thomas B.C."/>
            <person name="Morowitz M.J."/>
            <person name="Banfield J.F."/>
        </authorList>
    </citation>
    <scope>NUCLEOTIDE SEQUENCE [LARGE SCALE GENOMIC DNA]</scope>
    <source>
        <strain evidence="4">S2_005_001_R2_27</strain>
    </source>
</reference>
<dbReference type="Gene3D" id="3.40.50.880">
    <property type="match status" value="1"/>
</dbReference>
<dbReference type="InterPro" id="IPR002818">
    <property type="entry name" value="DJ-1/PfpI"/>
</dbReference>
<dbReference type="InterPro" id="IPR029062">
    <property type="entry name" value="Class_I_gatase-like"/>
</dbReference>